<keyword evidence="9" id="KW-0275">Fatty acid biosynthesis</keyword>
<dbReference type="InterPro" id="IPR002076">
    <property type="entry name" value="ELO_fam"/>
</dbReference>
<dbReference type="STRING" id="32264.T1KCS1"/>
<evidence type="ECO:0000256" key="5">
    <source>
        <dbReference type="ARBA" id="ARBA00022832"/>
    </source>
</evidence>
<keyword evidence="6 10" id="KW-1133">Transmembrane helix</keyword>
<organism evidence="11 12">
    <name type="scientific">Tetranychus urticae</name>
    <name type="common">Two-spotted spider mite</name>
    <dbReference type="NCBI Taxonomy" id="32264"/>
    <lineage>
        <taxon>Eukaryota</taxon>
        <taxon>Metazoa</taxon>
        <taxon>Ecdysozoa</taxon>
        <taxon>Arthropoda</taxon>
        <taxon>Chelicerata</taxon>
        <taxon>Arachnida</taxon>
        <taxon>Acari</taxon>
        <taxon>Acariformes</taxon>
        <taxon>Trombidiformes</taxon>
        <taxon>Prostigmata</taxon>
        <taxon>Eleutherengona</taxon>
        <taxon>Raphignathae</taxon>
        <taxon>Tetranychoidea</taxon>
        <taxon>Tetranychidae</taxon>
        <taxon>Tetranychus</taxon>
    </lineage>
</organism>
<dbReference type="AlphaFoldDB" id="T1KCS1"/>
<evidence type="ECO:0000256" key="10">
    <source>
        <dbReference type="SAM" id="Phobius"/>
    </source>
</evidence>
<evidence type="ECO:0000256" key="9">
    <source>
        <dbReference type="ARBA" id="ARBA00023160"/>
    </source>
</evidence>
<keyword evidence="4 10" id="KW-0812">Transmembrane</keyword>
<dbReference type="HOGENOM" id="CLU_1125793_0_0_1"/>
<sequence length="268" mass="30483">MMEVISNKIENLFSGGYHEPRTVDYFLVSNPRWQILTFIGAYLLIAWKLGPFLMSSIRPYDLRPWMLVLNGLNFGVYGIAIPILGWLTNFGFNCWQCAEPKEGFFIEETLLRLSYTYLWLKLADIMTTLVMILRAKPGQKPINHALRNSSLILVVYFALRMYAKGSILFLPFTDAILSVLRSAYYVLASPGAAFRHHLWFKNYIHYVALLFAILNATHGISHLAKSCAGPPGMMILVILHSCGEIYTAIKELTSKSKLAEDEFTTKSR</sequence>
<evidence type="ECO:0000256" key="4">
    <source>
        <dbReference type="ARBA" id="ARBA00022692"/>
    </source>
</evidence>
<evidence type="ECO:0000313" key="11">
    <source>
        <dbReference type="EnsemblMetazoa" id="tetur09g00270.1"/>
    </source>
</evidence>
<evidence type="ECO:0000256" key="2">
    <source>
        <dbReference type="ARBA" id="ARBA00022516"/>
    </source>
</evidence>
<gene>
    <name evidence="11" type="primary">107362953</name>
</gene>
<dbReference type="Proteomes" id="UP000015104">
    <property type="component" value="Unassembled WGS sequence"/>
</dbReference>
<evidence type="ECO:0000256" key="8">
    <source>
        <dbReference type="ARBA" id="ARBA00023136"/>
    </source>
</evidence>
<dbReference type="GO" id="GO:0016020">
    <property type="term" value="C:membrane"/>
    <property type="evidence" value="ECO:0007669"/>
    <property type="project" value="UniProtKB-SubCell"/>
</dbReference>
<accession>T1KCS1</accession>
<reference evidence="11" key="2">
    <citation type="submission" date="2015-06" db="UniProtKB">
        <authorList>
            <consortium name="EnsemblMetazoa"/>
        </authorList>
    </citation>
    <scope>IDENTIFICATION</scope>
</reference>
<evidence type="ECO:0000256" key="7">
    <source>
        <dbReference type="ARBA" id="ARBA00023098"/>
    </source>
</evidence>
<keyword evidence="8 10" id="KW-0472">Membrane</keyword>
<protein>
    <submittedName>
        <fullName evidence="11">Uncharacterized protein</fullName>
    </submittedName>
</protein>
<keyword evidence="5" id="KW-0276">Fatty acid metabolism</keyword>
<reference evidence="12" key="1">
    <citation type="submission" date="2011-08" db="EMBL/GenBank/DDBJ databases">
        <authorList>
            <person name="Rombauts S."/>
        </authorList>
    </citation>
    <scope>NUCLEOTIDE SEQUENCE</scope>
    <source>
        <strain evidence="12">London</strain>
    </source>
</reference>
<comment type="subcellular location">
    <subcellularLocation>
        <location evidence="1">Membrane</location>
        <topology evidence="1">Multi-pass membrane protein</topology>
    </subcellularLocation>
</comment>
<proteinExistence type="predicted"/>
<feature type="transmembrane region" description="Helical" evidence="10">
    <location>
        <begin position="33"/>
        <end position="53"/>
    </location>
</feature>
<dbReference type="KEGG" id="tut:107362953"/>
<dbReference type="Pfam" id="PF01151">
    <property type="entry name" value="ELO"/>
    <property type="match status" value="1"/>
</dbReference>
<keyword evidence="12" id="KW-1185">Reference proteome</keyword>
<dbReference type="eggNOG" id="KOG3071">
    <property type="taxonomic scope" value="Eukaryota"/>
</dbReference>
<dbReference type="GO" id="GO:0009922">
    <property type="term" value="F:fatty acid elongase activity"/>
    <property type="evidence" value="ECO:0007669"/>
    <property type="project" value="InterPro"/>
</dbReference>
<evidence type="ECO:0000256" key="6">
    <source>
        <dbReference type="ARBA" id="ARBA00022989"/>
    </source>
</evidence>
<evidence type="ECO:0000313" key="12">
    <source>
        <dbReference type="Proteomes" id="UP000015104"/>
    </source>
</evidence>
<feature type="transmembrane region" description="Helical" evidence="10">
    <location>
        <begin position="175"/>
        <end position="194"/>
    </location>
</feature>
<feature type="transmembrane region" description="Helical" evidence="10">
    <location>
        <begin position="65"/>
        <end position="87"/>
    </location>
</feature>
<keyword evidence="3" id="KW-0808">Transferase</keyword>
<keyword evidence="2" id="KW-0444">Lipid biosynthesis</keyword>
<keyword evidence="7" id="KW-0443">Lipid metabolism</keyword>
<evidence type="ECO:0000256" key="3">
    <source>
        <dbReference type="ARBA" id="ARBA00022679"/>
    </source>
</evidence>
<name>T1KCS1_TETUR</name>
<evidence type="ECO:0000256" key="1">
    <source>
        <dbReference type="ARBA" id="ARBA00004141"/>
    </source>
</evidence>
<dbReference type="GO" id="GO:0006633">
    <property type="term" value="P:fatty acid biosynthetic process"/>
    <property type="evidence" value="ECO:0007669"/>
    <property type="project" value="UniProtKB-KW"/>
</dbReference>
<dbReference type="OMA" id="GYHEPRT"/>
<feature type="transmembrane region" description="Helical" evidence="10">
    <location>
        <begin position="206"/>
        <end position="224"/>
    </location>
</feature>
<dbReference type="EMBL" id="CAEY01001996">
    <property type="status" value="NOT_ANNOTATED_CDS"/>
    <property type="molecule type" value="Genomic_DNA"/>
</dbReference>
<dbReference type="OrthoDB" id="434092at2759"/>
<dbReference type="EnsemblMetazoa" id="tetur09g00270.1">
    <property type="protein sequence ID" value="tetur09g00270.1"/>
    <property type="gene ID" value="tetur09g00270"/>
</dbReference>